<reference evidence="4 5" key="1">
    <citation type="submission" date="2018-01" db="EMBL/GenBank/DDBJ databases">
        <authorList>
            <person name="Clerissi C."/>
        </authorList>
    </citation>
    <scope>NUCLEOTIDE SEQUENCE [LARGE SCALE GENOMIC DNA]</scope>
    <source>
        <strain evidence="4">Cupriavidus taiwanensis STM 6082</strain>
    </source>
</reference>
<dbReference type="Pfam" id="PF09587">
    <property type="entry name" value="PGA_cap"/>
    <property type="match status" value="1"/>
</dbReference>
<protein>
    <recommendedName>
        <fullName evidence="3">Capsule synthesis protein CapA domain-containing protein</fullName>
    </recommendedName>
</protein>
<gene>
    <name evidence="4" type="ORF">CBM2605_A60632</name>
</gene>
<feature type="domain" description="Capsule synthesis protein CapA" evidence="3">
    <location>
        <begin position="35"/>
        <end position="359"/>
    </location>
</feature>
<dbReference type="Proteomes" id="UP000256710">
    <property type="component" value="Unassembled WGS sequence"/>
</dbReference>
<feature type="compositionally biased region" description="Basic residues" evidence="2">
    <location>
        <begin position="173"/>
        <end position="188"/>
    </location>
</feature>
<dbReference type="SUPFAM" id="SSF56300">
    <property type="entry name" value="Metallo-dependent phosphatases"/>
    <property type="match status" value="1"/>
</dbReference>
<evidence type="ECO:0000313" key="5">
    <source>
        <dbReference type="Proteomes" id="UP000256710"/>
    </source>
</evidence>
<sequence>MGPTPAVAARPIMEARRHGARAPCACTMEPASQPPLFLCGDVMTGRGIDQILAHPSQPLLHESYVHSALDYVRLAERKAGPIARPAGPDYPWGDALAELASRAARPRIVNLETAITTSDDAWPGKSVHYRMHPRNVDCLQAAGIDCAVLANNHVLDWGRAAGRYARCTGRRADRARRRGPRRGQRGRRSGAATARRWPRGGACLCHDQRRHAGGVARHRRALGREPAGRLVRGLAATHCRAGPSAAAPRRCDGAVDPLGPELGLPHRPRAARLRPRAGRARRHRHRARAFLASPARHRAACRQADPVRLRRFHQRLRGHRRIRCLPPGPGADGIRRVRSRRQRGAAPGAHAAQPLPAGTCARSRHGMAASHVRNTGTRAWHTRGAQRTARVAAMGGISRKPPPPRFRYLRYL</sequence>
<comment type="similarity">
    <text evidence="1">Belongs to the CapA family.</text>
</comment>
<feature type="region of interest" description="Disordered" evidence="2">
    <location>
        <begin position="169"/>
        <end position="195"/>
    </location>
</feature>
<dbReference type="InterPro" id="IPR029052">
    <property type="entry name" value="Metallo-depent_PP-like"/>
</dbReference>
<keyword evidence="5" id="KW-1185">Reference proteome</keyword>
<comment type="caution">
    <text evidence="4">The sequence shown here is derived from an EMBL/GenBank/DDBJ whole genome shotgun (WGS) entry which is preliminary data.</text>
</comment>
<dbReference type="PANTHER" id="PTHR33393">
    <property type="entry name" value="POLYGLUTAMINE SYNTHESIS ACCESSORY PROTEIN RV0574C-RELATED"/>
    <property type="match status" value="1"/>
</dbReference>
<evidence type="ECO:0000259" key="3">
    <source>
        <dbReference type="SMART" id="SM00854"/>
    </source>
</evidence>
<evidence type="ECO:0000256" key="1">
    <source>
        <dbReference type="ARBA" id="ARBA00005662"/>
    </source>
</evidence>
<dbReference type="PANTHER" id="PTHR33393:SF11">
    <property type="entry name" value="POLYGLUTAMINE SYNTHESIS ACCESSORY PROTEIN RV0574C-RELATED"/>
    <property type="match status" value="1"/>
</dbReference>
<dbReference type="SMART" id="SM00854">
    <property type="entry name" value="PGA_cap"/>
    <property type="match status" value="1"/>
</dbReference>
<proteinExistence type="inferred from homology"/>
<evidence type="ECO:0000313" key="4">
    <source>
        <dbReference type="EMBL" id="SOZ37388.1"/>
    </source>
</evidence>
<evidence type="ECO:0000256" key="2">
    <source>
        <dbReference type="SAM" id="MobiDB-lite"/>
    </source>
</evidence>
<dbReference type="InterPro" id="IPR019079">
    <property type="entry name" value="Capsule_synth_CapA"/>
</dbReference>
<dbReference type="EMBL" id="OFTC01000028">
    <property type="protein sequence ID" value="SOZ37388.1"/>
    <property type="molecule type" value="Genomic_DNA"/>
</dbReference>
<accession>A0ABY1V3R6</accession>
<dbReference type="InterPro" id="IPR052169">
    <property type="entry name" value="CW_Biosynth-Accessory"/>
</dbReference>
<organism evidence="4 5">
    <name type="scientific">Cupriavidus neocaledonicus</name>
    <dbReference type="NCBI Taxonomy" id="1040979"/>
    <lineage>
        <taxon>Bacteria</taxon>
        <taxon>Pseudomonadati</taxon>
        <taxon>Pseudomonadota</taxon>
        <taxon>Betaproteobacteria</taxon>
        <taxon>Burkholderiales</taxon>
        <taxon>Burkholderiaceae</taxon>
        <taxon>Cupriavidus</taxon>
    </lineage>
</organism>
<name>A0ABY1V3R6_9BURK</name>